<dbReference type="GO" id="GO:0045892">
    <property type="term" value="P:negative regulation of DNA-templated transcription"/>
    <property type="evidence" value="ECO:0007669"/>
    <property type="project" value="TreeGrafter"/>
</dbReference>
<evidence type="ECO:0000256" key="5">
    <source>
        <dbReference type="ARBA" id="ARBA00022491"/>
    </source>
</evidence>
<feature type="region of interest" description="Disordered" evidence="13">
    <location>
        <begin position="128"/>
        <end position="149"/>
    </location>
</feature>
<dbReference type="GO" id="GO:0005829">
    <property type="term" value="C:cytosol"/>
    <property type="evidence" value="ECO:0007669"/>
    <property type="project" value="TreeGrafter"/>
</dbReference>
<dbReference type="GO" id="GO:0008270">
    <property type="term" value="F:zinc ion binding"/>
    <property type="evidence" value="ECO:0007669"/>
    <property type="project" value="TreeGrafter"/>
</dbReference>
<feature type="binding site" evidence="11">
    <location>
        <position position="122"/>
    </location>
    <ligand>
        <name>Zn(2+)</name>
        <dbReference type="ChEBI" id="CHEBI:29105"/>
    </ligand>
</feature>
<accession>A0A3N2BFU0</accession>
<dbReference type="SUPFAM" id="SSF46785">
    <property type="entry name" value="Winged helix' DNA-binding domain"/>
    <property type="match status" value="1"/>
</dbReference>
<evidence type="ECO:0000256" key="9">
    <source>
        <dbReference type="ARBA" id="ARBA00023125"/>
    </source>
</evidence>
<dbReference type="PANTHER" id="PTHR33202:SF2">
    <property type="entry name" value="FERRIC UPTAKE REGULATION PROTEIN"/>
    <property type="match status" value="1"/>
</dbReference>
<dbReference type="Gene3D" id="3.30.1490.190">
    <property type="match status" value="1"/>
</dbReference>
<dbReference type="Proteomes" id="UP000280668">
    <property type="component" value="Unassembled WGS sequence"/>
</dbReference>
<feature type="binding site" evidence="12">
    <location>
        <position position="76"/>
    </location>
    <ligand>
        <name>Fe cation</name>
        <dbReference type="ChEBI" id="CHEBI:24875"/>
    </ligand>
</feature>
<evidence type="ECO:0000256" key="13">
    <source>
        <dbReference type="SAM" id="MobiDB-lite"/>
    </source>
</evidence>
<keyword evidence="7 11" id="KW-0862">Zinc</keyword>
<evidence type="ECO:0000256" key="12">
    <source>
        <dbReference type="PIRSR" id="PIRSR602481-2"/>
    </source>
</evidence>
<dbReference type="InterPro" id="IPR002481">
    <property type="entry name" value="FUR"/>
</dbReference>
<keyword evidence="8" id="KW-0805">Transcription regulation</keyword>
<evidence type="ECO:0000256" key="3">
    <source>
        <dbReference type="ARBA" id="ARBA00011738"/>
    </source>
</evidence>
<evidence type="ECO:0000256" key="10">
    <source>
        <dbReference type="ARBA" id="ARBA00023163"/>
    </source>
</evidence>
<dbReference type="EMBL" id="RKHK01000001">
    <property type="protein sequence ID" value="ROR74107.1"/>
    <property type="molecule type" value="Genomic_DNA"/>
</dbReference>
<gene>
    <name evidence="14" type="ORF">EDD31_2504</name>
</gene>
<comment type="cofactor">
    <cofactor evidence="12">
        <name>Mn(2+)</name>
        <dbReference type="ChEBI" id="CHEBI:29035"/>
    </cofactor>
    <cofactor evidence="12">
        <name>Fe(2+)</name>
        <dbReference type="ChEBI" id="CHEBI:29033"/>
    </cofactor>
    <text evidence="12">Binds 1 Mn(2+) or Fe(2+) ion per subunit.</text>
</comment>
<dbReference type="FunFam" id="1.10.10.10:FF:000459">
    <property type="entry name" value="Ferric uptake regulation protein"/>
    <property type="match status" value="1"/>
</dbReference>
<dbReference type="Pfam" id="PF01475">
    <property type="entry name" value="FUR"/>
    <property type="match status" value="1"/>
</dbReference>
<evidence type="ECO:0000313" key="15">
    <source>
        <dbReference type="Proteomes" id="UP000280668"/>
    </source>
</evidence>
<evidence type="ECO:0000256" key="6">
    <source>
        <dbReference type="ARBA" id="ARBA00022723"/>
    </source>
</evidence>
<proteinExistence type="inferred from homology"/>
<comment type="cofactor">
    <cofactor evidence="11">
        <name>Zn(2+)</name>
        <dbReference type="ChEBI" id="CHEBI:29105"/>
    </cofactor>
    <text evidence="11">Binds 1 zinc ion per subunit.</text>
</comment>
<reference evidence="14 15" key="1">
    <citation type="submission" date="2018-11" db="EMBL/GenBank/DDBJ databases">
        <title>Sequencing the genomes of 1000 actinobacteria strains.</title>
        <authorList>
            <person name="Klenk H.-P."/>
        </authorList>
    </citation>
    <scope>NUCLEOTIDE SEQUENCE [LARGE SCALE GENOMIC DNA]</scope>
    <source>
        <strain evidence="14 15">DSM 11294</strain>
    </source>
</reference>
<evidence type="ECO:0000256" key="2">
    <source>
        <dbReference type="ARBA" id="ARBA00007957"/>
    </source>
</evidence>
<organism evidence="14 15">
    <name type="scientific">Bogoriella caseilytica</name>
    <dbReference type="NCBI Taxonomy" id="56055"/>
    <lineage>
        <taxon>Bacteria</taxon>
        <taxon>Bacillati</taxon>
        <taxon>Actinomycetota</taxon>
        <taxon>Actinomycetes</taxon>
        <taxon>Micrococcales</taxon>
        <taxon>Bogoriellaceae</taxon>
        <taxon>Bogoriella</taxon>
    </lineage>
</organism>
<keyword evidence="10" id="KW-0804">Transcription</keyword>
<keyword evidence="6 11" id="KW-0479">Metal-binding</keyword>
<evidence type="ECO:0000256" key="8">
    <source>
        <dbReference type="ARBA" id="ARBA00023015"/>
    </source>
</evidence>
<evidence type="ECO:0000256" key="4">
    <source>
        <dbReference type="ARBA" id="ARBA00022490"/>
    </source>
</evidence>
<dbReference type="InterPro" id="IPR036388">
    <property type="entry name" value="WH-like_DNA-bd_sf"/>
</dbReference>
<keyword evidence="9" id="KW-0238">DNA-binding</keyword>
<dbReference type="GO" id="GO:0000976">
    <property type="term" value="F:transcription cis-regulatory region binding"/>
    <property type="evidence" value="ECO:0007669"/>
    <property type="project" value="TreeGrafter"/>
</dbReference>
<dbReference type="InterPro" id="IPR036390">
    <property type="entry name" value="WH_DNA-bd_sf"/>
</dbReference>
<feature type="binding site" evidence="11">
    <location>
        <position position="85"/>
    </location>
    <ligand>
        <name>Zn(2+)</name>
        <dbReference type="ChEBI" id="CHEBI:29105"/>
    </ligand>
</feature>
<dbReference type="CDD" id="cd07153">
    <property type="entry name" value="Fur_like"/>
    <property type="match status" value="1"/>
</dbReference>
<dbReference type="GO" id="GO:0003700">
    <property type="term" value="F:DNA-binding transcription factor activity"/>
    <property type="evidence" value="ECO:0007669"/>
    <property type="project" value="InterPro"/>
</dbReference>
<evidence type="ECO:0000313" key="14">
    <source>
        <dbReference type="EMBL" id="ROR74107.1"/>
    </source>
</evidence>
<feature type="binding site" evidence="12">
    <location>
        <position position="114"/>
    </location>
    <ligand>
        <name>Fe cation</name>
        <dbReference type="ChEBI" id="CHEBI:24875"/>
    </ligand>
</feature>
<keyword evidence="5" id="KW-0678">Repressor</keyword>
<keyword evidence="12" id="KW-0408">Iron</keyword>
<comment type="subunit">
    <text evidence="3">Homodimer.</text>
</comment>
<keyword evidence="4" id="KW-0963">Cytoplasm</keyword>
<protein>
    <submittedName>
        <fullName evidence="14">Fur family zinc uptake regulator</fullName>
    </submittedName>
</protein>
<sequence length="149" mass="16182">MLRKTRQRSAVQDLLDRTEDFRSAQQLHEELRATGETVGLATVYRTLQSLSEAKAVDVLRTDDGEALYRRCAGSGHHHHLVCKECGRTVEIEGAPVETWARQVAQENGFVDVDHVAELFGTCAPCAEDDSPGAEAAASPSADDAAPHRA</sequence>
<dbReference type="RefSeq" id="WP_123304436.1">
    <property type="nucleotide sequence ID" value="NZ_RKHK01000001.1"/>
</dbReference>
<dbReference type="Gene3D" id="1.10.10.10">
    <property type="entry name" value="Winged helix-like DNA-binding domain superfamily/Winged helix DNA-binding domain"/>
    <property type="match status" value="1"/>
</dbReference>
<keyword evidence="15" id="KW-1185">Reference proteome</keyword>
<feature type="binding site" evidence="11">
    <location>
        <position position="82"/>
    </location>
    <ligand>
        <name>Zn(2+)</name>
        <dbReference type="ChEBI" id="CHEBI:29105"/>
    </ligand>
</feature>
<dbReference type="InterPro" id="IPR043135">
    <property type="entry name" value="Fur_C"/>
</dbReference>
<dbReference type="GO" id="GO:1900376">
    <property type="term" value="P:regulation of secondary metabolite biosynthetic process"/>
    <property type="evidence" value="ECO:0007669"/>
    <property type="project" value="TreeGrafter"/>
</dbReference>
<comment type="caution">
    <text evidence="14">The sequence shown here is derived from an EMBL/GenBank/DDBJ whole genome shotgun (WGS) entry which is preliminary data.</text>
</comment>
<evidence type="ECO:0000256" key="1">
    <source>
        <dbReference type="ARBA" id="ARBA00004496"/>
    </source>
</evidence>
<dbReference type="AlphaFoldDB" id="A0A3N2BFU0"/>
<name>A0A3N2BFU0_9MICO</name>
<feature type="binding site" evidence="12">
    <location>
        <position position="97"/>
    </location>
    <ligand>
        <name>Fe cation</name>
        <dbReference type="ChEBI" id="CHEBI:24875"/>
    </ligand>
</feature>
<evidence type="ECO:0000256" key="7">
    <source>
        <dbReference type="ARBA" id="ARBA00022833"/>
    </source>
</evidence>
<feature type="binding site" evidence="11">
    <location>
        <position position="125"/>
    </location>
    <ligand>
        <name>Zn(2+)</name>
        <dbReference type="ChEBI" id="CHEBI:29105"/>
    </ligand>
</feature>
<dbReference type="OrthoDB" id="8659436at2"/>
<evidence type="ECO:0000256" key="11">
    <source>
        <dbReference type="PIRSR" id="PIRSR602481-1"/>
    </source>
</evidence>
<feature type="compositionally biased region" description="Low complexity" evidence="13">
    <location>
        <begin position="132"/>
        <end position="143"/>
    </location>
</feature>
<comment type="similarity">
    <text evidence="2">Belongs to the Fur family.</text>
</comment>
<comment type="subcellular location">
    <subcellularLocation>
        <location evidence="1">Cytoplasm</location>
    </subcellularLocation>
</comment>
<dbReference type="PANTHER" id="PTHR33202">
    <property type="entry name" value="ZINC UPTAKE REGULATION PROTEIN"/>
    <property type="match status" value="1"/>
</dbReference>